<evidence type="ECO:0008006" key="5">
    <source>
        <dbReference type="Google" id="ProtNLM"/>
    </source>
</evidence>
<accession>A0A0D2LBU2</accession>
<dbReference type="RefSeq" id="XP_013903208.1">
    <property type="nucleotide sequence ID" value="XM_014047754.1"/>
</dbReference>
<evidence type="ECO:0000256" key="1">
    <source>
        <dbReference type="ARBA" id="ARBA00022729"/>
    </source>
</evidence>
<dbReference type="Gene3D" id="2.60.40.760">
    <property type="entry name" value="Expansin, cellulose-binding-like domain"/>
    <property type="match status" value="1"/>
</dbReference>
<dbReference type="InterPro" id="IPR051477">
    <property type="entry name" value="Expansin_CellWall"/>
</dbReference>
<organism evidence="3 4">
    <name type="scientific">Monoraphidium neglectum</name>
    <dbReference type="NCBI Taxonomy" id="145388"/>
    <lineage>
        <taxon>Eukaryota</taxon>
        <taxon>Viridiplantae</taxon>
        <taxon>Chlorophyta</taxon>
        <taxon>core chlorophytes</taxon>
        <taxon>Chlorophyceae</taxon>
        <taxon>CS clade</taxon>
        <taxon>Sphaeropleales</taxon>
        <taxon>Selenastraceae</taxon>
        <taxon>Monoraphidium</taxon>
    </lineage>
</organism>
<evidence type="ECO:0000256" key="2">
    <source>
        <dbReference type="SAM" id="SignalP"/>
    </source>
</evidence>
<feature type="signal peptide" evidence="2">
    <location>
        <begin position="1"/>
        <end position="20"/>
    </location>
</feature>
<dbReference type="InterPro" id="IPR036908">
    <property type="entry name" value="RlpA-like_sf"/>
</dbReference>
<reference evidence="3 4" key="1">
    <citation type="journal article" date="2013" name="BMC Genomics">
        <title>Reconstruction of the lipid metabolism for the microalga Monoraphidium neglectum from its genome sequence reveals characteristics suitable for biofuel production.</title>
        <authorList>
            <person name="Bogen C."/>
            <person name="Al-Dilaimi A."/>
            <person name="Albersmeier A."/>
            <person name="Wichmann J."/>
            <person name="Grundmann M."/>
            <person name="Rupp O."/>
            <person name="Lauersen K.J."/>
            <person name="Blifernez-Klassen O."/>
            <person name="Kalinowski J."/>
            <person name="Goesmann A."/>
            <person name="Mussgnug J.H."/>
            <person name="Kruse O."/>
        </authorList>
    </citation>
    <scope>NUCLEOTIDE SEQUENCE [LARGE SCALE GENOMIC DNA]</scope>
    <source>
        <strain evidence="3 4">SAG 48.87</strain>
    </source>
</reference>
<sequence length="265" mass="28055">METRLAALALVALWLSGAKANPFGSTFAGDGTYYGYRDRGFGHCSFHFHGFGTSPGYAGVPLAINSAQYTGTSCPECKYGDVDLQKGGDGRWKVEWEPVQCPVGSSTFKFGFQGGNPYYKKIQVANARVPIESVQIKRNGAWQQLVKTIDNYHEYHGGEGEAWNDGGCAWLRLRSILGDVVEDRICCTSGTCTGGAQLPCRADMPGCSGAGGGGSSSGGGGAGGDMSNKRYATGTKQLLAGDQCGELNWDGTKLETLACWEEGVL</sequence>
<name>A0A0D2LBU2_9CHLO</name>
<dbReference type="OrthoDB" id="566486at2759"/>
<feature type="chain" id="PRO_5002246392" description="Expansin-like EG45 domain-containing protein" evidence="2">
    <location>
        <begin position="21"/>
        <end position="265"/>
    </location>
</feature>
<proteinExistence type="predicted"/>
<dbReference type="SUPFAM" id="SSF50685">
    <property type="entry name" value="Barwin-like endoglucanases"/>
    <property type="match status" value="1"/>
</dbReference>
<dbReference type="InterPro" id="IPR036749">
    <property type="entry name" value="Expansin_CBD_sf"/>
</dbReference>
<gene>
    <name evidence="3" type="ORF">MNEG_3770</name>
</gene>
<dbReference type="PANTHER" id="PTHR31836:SF21">
    <property type="entry name" value="EXPANSIN-LIKE PROTEIN 7"/>
    <property type="match status" value="1"/>
</dbReference>
<dbReference type="GeneID" id="25736648"/>
<dbReference type="AlphaFoldDB" id="A0A0D2LBU2"/>
<protein>
    <recommendedName>
        <fullName evidence="5">Expansin-like EG45 domain-containing protein</fullName>
    </recommendedName>
</protein>
<dbReference type="EMBL" id="KK100709">
    <property type="protein sequence ID" value="KIZ04189.1"/>
    <property type="molecule type" value="Genomic_DNA"/>
</dbReference>
<dbReference type="Proteomes" id="UP000054498">
    <property type="component" value="Unassembled WGS sequence"/>
</dbReference>
<evidence type="ECO:0000313" key="3">
    <source>
        <dbReference type="EMBL" id="KIZ04189.1"/>
    </source>
</evidence>
<dbReference type="PANTHER" id="PTHR31836">
    <property type="match status" value="1"/>
</dbReference>
<dbReference type="KEGG" id="mng:MNEG_3770"/>
<keyword evidence="4" id="KW-1185">Reference proteome</keyword>
<keyword evidence="1 2" id="KW-0732">Signal</keyword>
<evidence type="ECO:0000313" key="4">
    <source>
        <dbReference type="Proteomes" id="UP000054498"/>
    </source>
</evidence>